<dbReference type="EMBL" id="FXAK01000001">
    <property type="protein sequence ID" value="SMF21419.1"/>
    <property type="molecule type" value="Genomic_DNA"/>
</dbReference>
<dbReference type="AlphaFoldDB" id="A0A1X7DTN1"/>
<gene>
    <name evidence="1" type="ORF">SAMN02982917_0974</name>
</gene>
<evidence type="ECO:0000313" key="2">
    <source>
        <dbReference type="Proteomes" id="UP000192936"/>
    </source>
</evidence>
<organism evidence="1 2">
    <name type="scientific">Azospirillum oryzae</name>
    <dbReference type="NCBI Taxonomy" id="286727"/>
    <lineage>
        <taxon>Bacteria</taxon>
        <taxon>Pseudomonadati</taxon>
        <taxon>Pseudomonadota</taxon>
        <taxon>Alphaproteobacteria</taxon>
        <taxon>Rhodospirillales</taxon>
        <taxon>Azospirillaceae</taxon>
        <taxon>Azospirillum</taxon>
    </lineage>
</organism>
<accession>A0A1X7DTN1</accession>
<evidence type="ECO:0000313" key="1">
    <source>
        <dbReference type="EMBL" id="SMF21419.1"/>
    </source>
</evidence>
<dbReference type="Proteomes" id="UP000192936">
    <property type="component" value="Unassembled WGS sequence"/>
</dbReference>
<protein>
    <submittedName>
        <fullName evidence="1">Uncharacterized protein</fullName>
    </submittedName>
</protein>
<sequence>MARARAVGQSVETLKAAIALALSAASGQEAMVSSVDRSRMRVVIKDLEALLAADDMAASTLFHAHEGELRSVLGHHADAVARLIEDFAFDEALNALRVGVAKCLEDGE</sequence>
<proteinExistence type="predicted"/>
<reference evidence="1 2" key="1">
    <citation type="submission" date="2017-04" db="EMBL/GenBank/DDBJ databases">
        <authorList>
            <person name="Afonso C.L."/>
            <person name="Miller P.J."/>
            <person name="Scott M.A."/>
            <person name="Spackman E."/>
            <person name="Goraichik I."/>
            <person name="Dimitrov K.M."/>
            <person name="Suarez D.L."/>
            <person name="Swayne D.E."/>
        </authorList>
    </citation>
    <scope>NUCLEOTIDE SEQUENCE [LARGE SCALE GENOMIC DNA]</scope>
    <source>
        <strain evidence="1 2">A2P</strain>
    </source>
</reference>
<dbReference type="OrthoDB" id="9934996at2"/>
<dbReference type="RefSeq" id="WP_085082792.1">
    <property type="nucleotide sequence ID" value="NZ_FXAK01000001.1"/>
</dbReference>
<name>A0A1X7DTN1_9PROT</name>